<dbReference type="EMBL" id="JABXYM010000001">
    <property type="protein sequence ID" value="MCR6095045.1"/>
    <property type="molecule type" value="Genomic_DNA"/>
</dbReference>
<reference evidence="3" key="1">
    <citation type="submission" date="2020-06" db="EMBL/GenBank/DDBJ databases">
        <title>Insight into the genomes of haloalkaliphilic bacilli from Kenyan soda lakes.</title>
        <authorList>
            <person name="Mwirichia R."/>
            <person name="Villamizar G.C."/>
            <person name="Poehlein A."/>
            <person name="Mugweru J."/>
            <person name="Kipnyargis A."/>
            <person name="Kiplimo D."/>
            <person name="Orwa P."/>
            <person name="Daniel R."/>
        </authorList>
    </citation>
    <scope>NUCLEOTIDE SEQUENCE</scope>
    <source>
        <strain evidence="3">B1096_S55</strain>
    </source>
</reference>
<comment type="caution">
    <text evidence="3">The sequence shown here is derived from an EMBL/GenBank/DDBJ whole genome shotgun (WGS) entry which is preliminary data.</text>
</comment>
<evidence type="ECO:0000259" key="2">
    <source>
        <dbReference type="Pfam" id="PF25842"/>
    </source>
</evidence>
<dbReference type="InterPro" id="IPR058653">
    <property type="entry name" value="NfeD2_TM"/>
</dbReference>
<evidence type="ECO:0000313" key="4">
    <source>
        <dbReference type="Proteomes" id="UP001057753"/>
    </source>
</evidence>
<keyword evidence="1" id="KW-0812">Transmembrane</keyword>
<evidence type="ECO:0000313" key="3">
    <source>
        <dbReference type="EMBL" id="MCR6095045.1"/>
    </source>
</evidence>
<name>A0A9Q4AYU3_SALAG</name>
<keyword evidence="1" id="KW-0472">Membrane</keyword>
<gene>
    <name evidence="3" type="ORF">HXA33_00595</name>
</gene>
<evidence type="ECO:0000256" key="1">
    <source>
        <dbReference type="SAM" id="Phobius"/>
    </source>
</evidence>
<dbReference type="Pfam" id="PF25842">
    <property type="entry name" value="NfeD_TM"/>
    <property type="match status" value="1"/>
</dbReference>
<organism evidence="3 4">
    <name type="scientific">Salipaludibacillus agaradhaerens</name>
    <name type="common">Bacillus agaradhaerens</name>
    <dbReference type="NCBI Taxonomy" id="76935"/>
    <lineage>
        <taxon>Bacteria</taxon>
        <taxon>Bacillati</taxon>
        <taxon>Bacillota</taxon>
        <taxon>Bacilli</taxon>
        <taxon>Bacillales</taxon>
        <taxon>Bacillaceae</taxon>
    </lineage>
</organism>
<dbReference type="Proteomes" id="UP001057753">
    <property type="component" value="Unassembled WGS sequence"/>
</dbReference>
<dbReference type="Gene3D" id="2.40.50.140">
    <property type="entry name" value="Nucleic acid-binding proteins"/>
    <property type="match status" value="1"/>
</dbReference>
<feature type="transmembrane region" description="Helical" evidence="1">
    <location>
        <begin position="12"/>
        <end position="32"/>
    </location>
</feature>
<keyword evidence="1" id="KW-1133">Transmembrane helix</keyword>
<dbReference type="AlphaFoldDB" id="A0A9Q4AYU3"/>
<accession>A0A9Q4AYU3</accession>
<feature type="transmembrane region" description="Helical" evidence="1">
    <location>
        <begin position="70"/>
        <end position="95"/>
    </location>
</feature>
<feature type="transmembrane region" description="Helical" evidence="1">
    <location>
        <begin position="44"/>
        <end position="64"/>
    </location>
</feature>
<protein>
    <recommendedName>
        <fullName evidence="2">Membrane protein NfeD2 N-terminal transmembrane domain-containing protein</fullName>
    </recommendedName>
</protein>
<sequence>MEMFGYSIESIYLFLLIAGVILTILYILIGDLLEGLMNIGIDGLFNPITIIGYITLVGGFGYVLETIAFFMAPWTILVINLLISAIVIILVNYFIILPFKRSEKNTSYSIKELKGAVGEVFTTIPADGFGEIIISRPHGTVSKAAKSFDGEALPEGTNILVIDIDEEGVFLVSKHYD</sequence>
<dbReference type="RefSeq" id="WP_078579093.1">
    <property type="nucleotide sequence ID" value="NZ_JABXYM010000001.1"/>
</dbReference>
<proteinExistence type="predicted"/>
<keyword evidence="4" id="KW-1185">Reference proteome</keyword>
<dbReference type="InterPro" id="IPR012340">
    <property type="entry name" value="NA-bd_OB-fold"/>
</dbReference>
<feature type="domain" description="Membrane protein NfeD2 N-terminal transmembrane" evidence="2">
    <location>
        <begin position="2"/>
        <end position="104"/>
    </location>
</feature>